<proteinExistence type="predicted"/>
<name>A0A3S3SN78_9BACT</name>
<dbReference type="Proteomes" id="UP000287853">
    <property type="component" value="Unassembled WGS sequence"/>
</dbReference>
<reference evidence="1 2" key="1">
    <citation type="submission" date="2017-01" db="EMBL/GenBank/DDBJ databases">
        <title>The cable genome- insights into the physiology and evolution of filamentous bacteria capable of sulfide oxidation via long distance electron transfer.</title>
        <authorList>
            <person name="Schreiber L."/>
            <person name="Bjerg J.T."/>
            <person name="Boggild A."/>
            <person name="Van De Vossenberg J."/>
            <person name="Meysman F."/>
            <person name="Nielsen L.P."/>
            <person name="Schramm A."/>
            <person name="Kjeldsen K.U."/>
        </authorList>
    </citation>
    <scope>NUCLEOTIDE SEQUENCE [LARGE SCALE GENOMIC DNA]</scope>
    <source>
        <strain evidence="1">MCF</strain>
    </source>
</reference>
<keyword evidence="2" id="KW-1185">Reference proteome</keyword>
<dbReference type="AlphaFoldDB" id="A0A3S3SN78"/>
<organism evidence="1 2">
    <name type="scientific">Candidatus Electrothrix aarhusensis</name>
    <dbReference type="NCBI Taxonomy" id="1859131"/>
    <lineage>
        <taxon>Bacteria</taxon>
        <taxon>Pseudomonadati</taxon>
        <taxon>Thermodesulfobacteriota</taxon>
        <taxon>Desulfobulbia</taxon>
        <taxon>Desulfobulbales</taxon>
        <taxon>Desulfobulbaceae</taxon>
        <taxon>Candidatus Electrothrix</taxon>
    </lineage>
</organism>
<dbReference type="InterPro" id="IPR046170">
    <property type="entry name" value="DUF6172"/>
</dbReference>
<accession>A0A3S3SN78</accession>
<dbReference type="EMBL" id="MTKO01000065">
    <property type="protein sequence ID" value="RWX46396.1"/>
    <property type="molecule type" value="Genomic_DNA"/>
</dbReference>
<gene>
    <name evidence="1" type="ORF">H206_01542</name>
</gene>
<comment type="caution">
    <text evidence="1">The sequence shown here is derived from an EMBL/GenBank/DDBJ whole genome shotgun (WGS) entry which is preliminary data.</text>
</comment>
<sequence length="102" mass="12000">MKKTFILTHPKIKRPRLVEAIKHEVKKYIKRERRKTLPKDVDFWDFDCRFGADEATSEVIHPAEINKYISQAETKELASFYLEILAKPGRRTKKPQTKPGAF</sequence>
<evidence type="ECO:0000313" key="2">
    <source>
        <dbReference type="Proteomes" id="UP000287853"/>
    </source>
</evidence>
<dbReference type="Pfam" id="PF19669">
    <property type="entry name" value="DUF6172"/>
    <property type="match status" value="1"/>
</dbReference>
<evidence type="ECO:0000313" key="1">
    <source>
        <dbReference type="EMBL" id="RWX46396.1"/>
    </source>
</evidence>
<protein>
    <submittedName>
        <fullName evidence="1">Uncharacterized protein</fullName>
    </submittedName>
</protein>